<dbReference type="InterPro" id="IPR005632">
    <property type="entry name" value="Chaperone_Skp"/>
</dbReference>
<evidence type="ECO:0008006" key="5">
    <source>
        <dbReference type="Google" id="ProtNLM"/>
    </source>
</evidence>
<dbReference type="SUPFAM" id="SSF111384">
    <property type="entry name" value="OmpH-like"/>
    <property type="match status" value="1"/>
</dbReference>
<gene>
    <name evidence="4" type="ORF">EPICR_120072</name>
</gene>
<dbReference type="Gene3D" id="3.30.910.20">
    <property type="entry name" value="Skp domain"/>
    <property type="match status" value="1"/>
</dbReference>
<feature type="chain" id="PRO_5019870062" description="Molecular chaperone Skp" evidence="3">
    <location>
        <begin position="23"/>
        <end position="181"/>
    </location>
</feature>
<dbReference type="SMART" id="SM00935">
    <property type="entry name" value="OmpH"/>
    <property type="match status" value="1"/>
</dbReference>
<dbReference type="GO" id="GO:0005829">
    <property type="term" value="C:cytosol"/>
    <property type="evidence" value="ECO:0007669"/>
    <property type="project" value="TreeGrafter"/>
</dbReference>
<name>A0A484HDC6_9BACT</name>
<dbReference type="InterPro" id="IPR024930">
    <property type="entry name" value="Skp_dom_sf"/>
</dbReference>
<dbReference type="PANTHER" id="PTHR35089">
    <property type="entry name" value="CHAPERONE PROTEIN SKP"/>
    <property type="match status" value="1"/>
</dbReference>
<dbReference type="GO" id="GO:0051082">
    <property type="term" value="F:unfolded protein binding"/>
    <property type="evidence" value="ECO:0007669"/>
    <property type="project" value="InterPro"/>
</dbReference>
<sequence length="181" mass="20763">MSLTKKISVIVFLCLLIPAAWAFGEAEAKVGVVDFQKVIDVSIAGKAVNAELVAFNEKWKARLTDKRKEIEAIQKKIDEDLVMSREQREKLKRDMAKKFVDFKSDEKKYKEDIAVLRNRKLKLLTDDALKLAKKIGQEEGYQVIISKTGTLYYSDAVDITEKMIKIYNEEYARKPAAKKNE</sequence>
<evidence type="ECO:0000313" key="4">
    <source>
        <dbReference type="EMBL" id="VEN73174.1"/>
    </source>
</evidence>
<organism evidence="4">
    <name type="scientific">uncultured Desulfobacteraceae bacterium</name>
    <dbReference type="NCBI Taxonomy" id="218296"/>
    <lineage>
        <taxon>Bacteria</taxon>
        <taxon>Pseudomonadati</taxon>
        <taxon>Thermodesulfobacteriota</taxon>
        <taxon>Desulfobacteria</taxon>
        <taxon>Desulfobacterales</taxon>
        <taxon>Desulfobacteraceae</taxon>
        <taxon>environmental samples</taxon>
    </lineage>
</organism>
<dbReference type="GO" id="GO:0050821">
    <property type="term" value="P:protein stabilization"/>
    <property type="evidence" value="ECO:0007669"/>
    <property type="project" value="TreeGrafter"/>
</dbReference>
<evidence type="ECO:0000256" key="1">
    <source>
        <dbReference type="ARBA" id="ARBA00009091"/>
    </source>
</evidence>
<dbReference type="EMBL" id="CAACVI010000004">
    <property type="protein sequence ID" value="VEN73174.1"/>
    <property type="molecule type" value="Genomic_DNA"/>
</dbReference>
<proteinExistence type="inferred from homology"/>
<dbReference type="AlphaFoldDB" id="A0A484HDC6"/>
<evidence type="ECO:0000256" key="3">
    <source>
        <dbReference type="SAM" id="SignalP"/>
    </source>
</evidence>
<dbReference type="PANTHER" id="PTHR35089:SF1">
    <property type="entry name" value="CHAPERONE PROTEIN SKP"/>
    <property type="match status" value="1"/>
</dbReference>
<feature type="signal peptide" evidence="3">
    <location>
        <begin position="1"/>
        <end position="22"/>
    </location>
</feature>
<protein>
    <recommendedName>
        <fullName evidence="5">Molecular chaperone Skp</fullName>
    </recommendedName>
</protein>
<evidence type="ECO:0000256" key="2">
    <source>
        <dbReference type="ARBA" id="ARBA00022729"/>
    </source>
</evidence>
<comment type="similarity">
    <text evidence="1">Belongs to the Skp family.</text>
</comment>
<accession>A0A484HDC6</accession>
<keyword evidence="2 3" id="KW-0732">Signal</keyword>
<reference evidence="4" key="1">
    <citation type="submission" date="2019-01" db="EMBL/GenBank/DDBJ databases">
        <authorList>
            <consortium name="Genoscope - CEA"/>
            <person name="William W."/>
        </authorList>
    </citation>
    <scope>NUCLEOTIDE SEQUENCE</scope>
    <source>
        <strain evidence="4">CR-1</strain>
    </source>
</reference>
<dbReference type="Pfam" id="PF03938">
    <property type="entry name" value="OmpH"/>
    <property type="match status" value="1"/>
</dbReference>